<keyword evidence="2" id="KW-1185">Reference proteome</keyword>
<dbReference type="EMBL" id="QSLN01000010">
    <property type="protein sequence ID" value="RDV82468.1"/>
    <property type="molecule type" value="Genomic_DNA"/>
</dbReference>
<gene>
    <name evidence="1" type="ORF">DXX99_07665</name>
</gene>
<evidence type="ECO:0000313" key="1">
    <source>
        <dbReference type="EMBL" id="RDV82468.1"/>
    </source>
</evidence>
<dbReference type="Proteomes" id="UP000256329">
    <property type="component" value="Unassembled WGS sequence"/>
</dbReference>
<dbReference type="Pfam" id="PF14006">
    <property type="entry name" value="YqzL"/>
    <property type="match status" value="1"/>
</dbReference>
<name>A0A3D8P2I6_9THEO</name>
<dbReference type="AlphaFoldDB" id="A0A3D8P2I6"/>
<evidence type="ECO:0000313" key="2">
    <source>
        <dbReference type="Proteomes" id="UP000256329"/>
    </source>
</evidence>
<proteinExistence type="predicted"/>
<accession>A0A3D8P2I6</accession>
<dbReference type="OrthoDB" id="1809157at2"/>
<comment type="caution">
    <text evidence="1">The sequence shown here is derived from an EMBL/GenBank/DDBJ whole genome shotgun (WGS) entry which is preliminary data.</text>
</comment>
<sequence length="30" mass="3742">MVWTAELFWKLFEVTGSIRAYILYRRLKLH</sequence>
<dbReference type="InterPro" id="IPR025617">
    <property type="entry name" value="YqzL"/>
</dbReference>
<organism evidence="1 2">
    <name type="scientific">Ammonifex thiophilus</name>
    <dbReference type="NCBI Taxonomy" id="444093"/>
    <lineage>
        <taxon>Bacteria</taxon>
        <taxon>Bacillati</taxon>
        <taxon>Bacillota</taxon>
        <taxon>Clostridia</taxon>
        <taxon>Thermoanaerobacterales</taxon>
        <taxon>Thermoanaerobacteraceae</taxon>
        <taxon>Ammonifex</taxon>
    </lineage>
</organism>
<dbReference type="RefSeq" id="WP_115792911.1">
    <property type="nucleotide sequence ID" value="NZ_QSLN01000010.1"/>
</dbReference>
<reference evidence="1 2" key="1">
    <citation type="submission" date="2018-08" db="EMBL/GenBank/DDBJ databases">
        <title>Form III RuBisCO-mediated autotrophy in Thermodesulfobium bacteria.</title>
        <authorList>
            <person name="Toshchakov S.V."/>
            <person name="Kublanov I.V."/>
            <person name="Frolov E."/>
            <person name="Bonch-Osmolovskaya E.A."/>
            <person name="Tourova T.P."/>
            <person name="Chernych N.A."/>
            <person name="Lebedinsky A.V."/>
        </authorList>
    </citation>
    <scope>NUCLEOTIDE SEQUENCE [LARGE SCALE GENOMIC DNA]</scope>
    <source>
        <strain evidence="1 2">SR</strain>
    </source>
</reference>
<protein>
    <submittedName>
        <fullName evidence="1">YqzL family protein</fullName>
    </submittedName>
</protein>